<name>A0AAE3XQ30_9BACT</name>
<feature type="domain" description="ATP-grasp" evidence="2">
    <location>
        <begin position="161"/>
        <end position="391"/>
    </location>
</feature>
<dbReference type="SUPFAM" id="SSF56059">
    <property type="entry name" value="Glutathione synthetase ATP-binding domain-like"/>
    <property type="match status" value="1"/>
</dbReference>
<keyword evidence="1" id="KW-0547">Nucleotide-binding</keyword>
<gene>
    <name evidence="3" type="ORF">HNQ88_002914</name>
</gene>
<dbReference type="InterPro" id="IPR011761">
    <property type="entry name" value="ATP-grasp"/>
</dbReference>
<dbReference type="PANTHER" id="PTHR21621">
    <property type="entry name" value="RIBOSOMAL PROTEIN S6 MODIFICATION PROTEIN"/>
    <property type="match status" value="1"/>
</dbReference>
<dbReference type="PANTHER" id="PTHR21621:SF0">
    <property type="entry name" value="BETA-CITRYLGLUTAMATE SYNTHASE B-RELATED"/>
    <property type="match status" value="1"/>
</dbReference>
<reference evidence="3" key="1">
    <citation type="submission" date="2023-07" db="EMBL/GenBank/DDBJ databases">
        <title>Genomic Encyclopedia of Type Strains, Phase IV (KMG-IV): sequencing the most valuable type-strain genomes for metagenomic binning, comparative biology and taxonomic classification.</title>
        <authorList>
            <person name="Goeker M."/>
        </authorList>
    </citation>
    <scope>NUCLEOTIDE SEQUENCE</scope>
    <source>
        <strain evidence="3">DSM 26174</strain>
    </source>
</reference>
<evidence type="ECO:0000256" key="1">
    <source>
        <dbReference type="PROSITE-ProRule" id="PRU00409"/>
    </source>
</evidence>
<protein>
    <submittedName>
        <fullName evidence="3">Glutathione synthase/RimK-type ligase-like ATP-grasp enzyme</fullName>
    </submittedName>
</protein>
<evidence type="ECO:0000313" key="4">
    <source>
        <dbReference type="Proteomes" id="UP001185092"/>
    </source>
</evidence>
<dbReference type="AlphaFoldDB" id="A0AAE3XQ30"/>
<sequence>MLESNKHLDQNSSKKLKVRRVLIIGNPENRRVELFTEACKNRNLDFDVLSWKELLTNPKVLESKLEEVDFVKIESYGEDFEVFKMLLKWGAKEAEHEDSPSISEKVLESFKEEKGRILYSRQCYLGFKSVLNFIKQKAYGKVEFLNSPEAIQMMFDKIGTHKALDNHRVAKTKFLGIVGSYNHLLDLMNDEKCFQVFVKLAHGSSSSGVMAYRKARNREELKTSVELVKENGSIKCFNSLKIRTYKNPQDIKAIIDTLAKEVLIVEKWEPKASIGKEIFDLRIVVIGNEAKHAVMRCSQSPMTNLHLGNRRGDLEALKNRLGFEFWTELQQLALKAVHAIPEANLAGVDVLITSNFNQAKVIEVNAFGDLLPNIYNEAKRTTYEEEVEFILNH</sequence>
<dbReference type="Pfam" id="PF08443">
    <property type="entry name" value="RimK"/>
    <property type="match status" value="1"/>
</dbReference>
<dbReference type="Gene3D" id="3.30.470.20">
    <property type="entry name" value="ATP-grasp fold, B domain"/>
    <property type="match status" value="1"/>
</dbReference>
<comment type="caution">
    <text evidence="3">The sequence shown here is derived from an EMBL/GenBank/DDBJ whole genome shotgun (WGS) entry which is preliminary data.</text>
</comment>
<dbReference type="GO" id="GO:0005737">
    <property type="term" value="C:cytoplasm"/>
    <property type="evidence" value="ECO:0007669"/>
    <property type="project" value="TreeGrafter"/>
</dbReference>
<dbReference type="Proteomes" id="UP001185092">
    <property type="component" value="Unassembled WGS sequence"/>
</dbReference>
<dbReference type="NCBIfam" id="NF038074">
    <property type="entry name" value="fam_STM4014"/>
    <property type="match status" value="1"/>
</dbReference>
<keyword evidence="3" id="KW-0436">Ligase</keyword>
<dbReference type="GO" id="GO:0005524">
    <property type="term" value="F:ATP binding"/>
    <property type="evidence" value="ECO:0007669"/>
    <property type="project" value="UniProtKB-UniRule"/>
</dbReference>
<evidence type="ECO:0000259" key="2">
    <source>
        <dbReference type="PROSITE" id="PS50975"/>
    </source>
</evidence>
<dbReference type="InterPro" id="IPR047778">
    <property type="entry name" value="STM4014-like"/>
</dbReference>
<proteinExistence type="predicted"/>
<evidence type="ECO:0000313" key="3">
    <source>
        <dbReference type="EMBL" id="MDR6239866.1"/>
    </source>
</evidence>
<organism evidence="3 4">
    <name type="scientific">Aureibacter tunicatorum</name>
    <dbReference type="NCBI Taxonomy" id="866807"/>
    <lineage>
        <taxon>Bacteria</taxon>
        <taxon>Pseudomonadati</taxon>
        <taxon>Bacteroidota</taxon>
        <taxon>Cytophagia</taxon>
        <taxon>Cytophagales</taxon>
        <taxon>Persicobacteraceae</taxon>
        <taxon>Aureibacter</taxon>
    </lineage>
</organism>
<dbReference type="GO" id="GO:0009432">
    <property type="term" value="P:SOS response"/>
    <property type="evidence" value="ECO:0007669"/>
    <property type="project" value="TreeGrafter"/>
</dbReference>
<dbReference type="EMBL" id="JAVDQD010000003">
    <property type="protein sequence ID" value="MDR6239866.1"/>
    <property type="molecule type" value="Genomic_DNA"/>
</dbReference>
<keyword evidence="1" id="KW-0067">ATP-binding</keyword>
<keyword evidence="4" id="KW-1185">Reference proteome</keyword>
<dbReference type="GO" id="GO:0018169">
    <property type="term" value="F:ribosomal S6-glutamic acid ligase activity"/>
    <property type="evidence" value="ECO:0007669"/>
    <property type="project" value="TreeGrafter"/>
</dbReference>
<dbReference type="GO" id="GO:0046872">
    <property type="term" value="F:metal ion binding"/>
    <property type="evidence" value="ECO:0007669"/>
    <property type="project" value="InterPro"/>
</dbReference>
<dbReference type="PROSITE" id="PS50975">
    <property type="entry name" value="ATP_GRASP"/>
    <property type="match status" value="1"/>
</dbReference>
<accession>A0AAE3XQ30</accession>
<dbReference type="InterPro" id="IPR013651">
    <property type="entry name" value="ATP-grasp_RimK-type"/>
</dbReference>
<dbReference type="RefSeq" id="WP_309939671.1">
    <property type="nucleotide sequence ID" value="NZ_AP025305.1"/>
</dbReference>